<dbReference type="PROSITE" id="PS50109">
    <property type="entry name" value="HIS_KIN"/>
    <property type="match status" value="1"/>
</dbReference>
<dbReference type="HOGENOM" id="CLU_020211_11_2_6"/>
<dbReference type="KEGG" id="eec:EcWSU1_03772"/>
<dbReference type="CDD" id="cd16915">
    <property type="entry name" value="HATPase_DpiB-CitA-like"/>
    <property type="match status" value="1"/>
</dbReference>
<evidence type="ECO:0000313" key="17">
    <source>
        <dbReference type="Proteomes" id="UP000007838"/>
    </source>
</evidence>
<dbReference type="InterPro" id="IPR039506">
    <property type="entry name" value="SPOB_a"/>
</dbReference>
<dbReference type="InterPro" id="IPR036890">
    <property type="entry name" value="HATPase_C_sf"/>
</dbReference>
<protein>
    <recommendedName>
        <fullName evidence="3">histidine kinase</fullName>
        <ecNumber evidence="3">2.7.13.3</ecNumber>
    </recommendedName>
</protein>
<feature type="transmembrane region" description="Helical" evidence="14">
    <location>
        <begin position="21"/>
        <end position="44"/>
    </location>
</feature>
<dbReference type="InterPro" id="IPR016120">
    <property type="entry name" value="Sig_transdc_His_kin_SpoOB"/>
</dbReference>
<dbReference type="SMART" id="SM00387">
    <property type="entry name" value="HATPase_c"/>
    <property type="match status" value="1"/>
</dbReference>
<keyword evidence="4" id="KW-1003">Cell membrane</keyword>
<dbReference type="Gene3D" id="3.30.450.20">
    <property type="entry name" value="PAS domain"/>
    <property type="match status" value="2"/>
</dbReference>
<dbReference type="Gene3D" id="3.30.565.10">
    <property type="entry name" value="Histidine kinase-like ATPase, C-terminal domain"/>
    <property type="match status" value="1"/>
</dbReference>
<evidence type="ECO:0000256" key="1">
    <source>
        <dbReference type="ARBA" id="ARBA00000085"/>
    </source>
</evidence>
<name>G8LE06_9ENTR</name>
<dbReference type="InterPro" id="IPR004358">
    <property type="entry name" value="Sig_transdc_His_kin-like_C"/>
</dbReference>
<keyword evidence="10" id="KW-0067">ATP-binding</keyword>
<dbReference type="InterPro" id="IPR035965">
    <property type="entry name" value="PAS-like_dom_sf"/>
</dbReference>
<evidence type="ECO:0000256" key="13">
    <source>
        <dbReference type="ARBA" id="ARBA00023136"/>
    </source>
</evidence>
<gene>
    <name evidence="16" type="primary">citA</name>
    <name evidence="16" type="ORF">EcWSU1_03772</name>
</gene>
<evidence type="ECO:0000313" key="16">
    <source>
        <dbReference type="EMBL" id="AEW75200.1"/>
    </source>
</evidence>
<keyword evidence="9 16" id="KW-0418">Kinase</keyword>
<dbReference type="PRINTS" id="PR00344">
    <property type="entry name" value="BCTRLSENSOR"/>
</dbReference>
<dbReference type="InterPro" id="IPR000014">
    <property type="entry name" value="PAS"/>
</dbReference>
<dbReference type="PANTHER" id="PTHR44936">
    <property type="entry name" value="SENSOR PROTEIN CREC"/>
    <property type="match status" value="1"/>
</dbReference>
<evidence type="ECO:0000256" key="8">
    <source>
        <dbReference type="ARBA" id="ARBA00022741"/>
    </source>
</evidence>
<dbReference type="PANTHER" id="PTHR44936:SF10">
    <property type="entry name" value="SENSOR PROTEIN RSTB"/>
    <property type="match status" value="1"/>
</dbReference>
<evidence type="ECO:0000256" key="14">
    <source>
        <dbReference type="SAM" id="Phobius"/>
    </source>
</evidence>
<evidence type="ECO:0000256" key="10">
    <source>
        <dbReference type="ARBA" id="ARBA00022840"/>
    </source>
</evidence>
<feature type="transmembrane region" description="Helical" evidence="14">
    <location>
        <begin position="182"/>
        <end position="203"/>
    </location>
</feature>
<keyword evidence="11 14" id="KW-1133">Transmembrane helix</keyword>
<evidence type="ECO:0000256" key="12">
    <source>
        <dbReference type="ARBA" id="ARBA00023012"/>
    </source>
</evidence>
<dbReference type="InterPro" id="IPR003594">
    <property type="entry name" value="HATPase_dom"/>
</dbReference>
<evidence type="ECO:0000256" key="11">
    <source>
        <dbReference type="ARBA" id="ARBA00022989"/>
    </source>
</evidence>
<evidence type="ECO:0000256" key="4">
    <source>
        <dbReference type="ARBA" id="ARBA00022475"/>
    </source>
</evidence>
<evidence type="ECO:0000256" key="9">
    <source>
        <dbReference type="ARBA" id="ARBA00022777"/>
    </source>
</evidence>
<dbReference type="SUPFAM" id="SSF55874">
    <property type="entry name" value="ATPase domain of HSP90 chaperone/DNA topoisomerase II/histidine kinase"/>
    <property type="match status" value="1"/>
</dbReference>
<evidence type="ECO:0000256" key="5">
    <source>
        <dbReference type="ARBA" id="ARBA00022553"/>
    </source>
</evidence>
<organism evidence="16 17">
    <name type="scientific">Enterobacter ludwigii</name>
    <dbReference type="NCBI Taxonomy" id="299767"/>
    <lineage>
        <taxon>Bacteria</taxon>
        <taxon>Pseudomonadati</taxon>
        <taxon>Pseudomonadota</taxon>
        <taxon>Gammaproteobacteria</taxon>
        <taxon>Enterobacterales</taxon>
        <taxon>Enterobacteriaceae</taxon>
        <taxon>Enterobacter</taxon>
        <taxon>Enterobacter cloacae complex</taxon>
    </lineage>
</organism>
<keyword evidence="7 14" id="KW-0812">Transmembrane</keyword>
<keyword evidence="6" id="KW-0808">Transferase</keyword>
<dbReference type="GO" id="GO:0005886">
    <property type="term" value="C:plasma membrane"/>
    <property type="evidence" value="ECO:0007669"/>
    <property type="project" value="UniProtKB-SubCell"/>
</dbReference>
<dbReference type="SUPFAM" id="SSF55890">
    <property type="entry name" value="Sporulation response regulatory protein Spo0B"/>
    <property type="match status" value="1"/>
</dbReference>
<dbReference type="InterPro" id="IPR005467">
    <property type="entry name" value="His_kinase_dom"/>
</dbReference>
<dbReference type="AlphaFoldDB" id="G8LE06"/>
<evidence type="ECO:0000256" key="2">
    <source>
        <dbReference type="ARBA" id="ARBA00004651"/>
    </source>
</evidence>
<dbReference type="SMART" id="SM00091">
    <property type="entry name" value="PAS"/>
    <property type="match status" value="1"/>
</dbReference>
<dbReference type="SUPFAM" id="SSF103190">
    <property type="entry name" value="Sensory domain-like"/>
    <property type="match status" value="1"/>
</dbReference>
<dbReference type="Proteomes" id="UP000007838">
    <property type="component" value="Chromosome"/>
</dbReference>
<reference evidence="16 17" key="1">
    <citation type="journal article" date="2011" name="Stand. Genomic Sci.">
        <title>Complete genome of the onion pathogen Enterobacter cloacae EcWSU1.</title>
        <authorList>
            <person name="Humann J.L."/>
            <person name="Wildung M."/>
            <person name="Cheng C.H."/>
            <person name="Lee T."/>
            <person name="Stewart J.E."/>
            <person name="Drew J.C."/>
            <person name="Triplett E.W."/>
            <person name="Main D."/>
            <person name="Schroeder B.K."/>
        </authorList>
    </citation>
    <scope>NUCLEOTIDE SEQUENCE [LARGE SCALE GENOMIC DNA]</scope>
    <source>
        <strain evidence="16 17">EcWSU1</strain>
    </source>
</reference>
<keyword evidence="5" id="KW-0597">Phosphoprotein</keyword>
<accession>G8LE06</accession>
<dbReference type="GO" id="GO:0000155">
    <property type="term" value="F:phosphorelay sensor kinase activity"/>
    <property type="evidence" value="ECO:0007669"/>
    <property type="project" value="InterPro"/>
</dbReference>
<dbReference type="InterPro" id="IPR033463">
    <property type="entry name" value="sCache_3"/>
</dbReference>
<keyword evidence="8" id="KW-0547">Nucleotide-binding</keyword>
<dbReference type="Pfam" id="PF02518">
    <property type="entry name" value="HATPase_c"/>
    <property type="match status" value="1"/>
</dbReference>
<proteinExistence type="predicted"/>
<dbReference type="Pfam" id="PF14689">
    <property type="entry name" value="SPOB_a"/>
    <property type="match status" value="1"/>
</dbReference>
<comment type="subcellular location">
    <subcellularLocation>
        <location evidence="2">Cell membrane</location>
        <topology evidence="2">Multi-pass membrane protein</topology>
    </subcellularLocation>
</comment>
<dbReference type="Pfam" id="PF13188">
    <property type="entry name" value="PAS_8"/>
    <property type="match status" value="1"/>
</dbReference>
<sequence>MIYWQSLLLPRVIVMKVSFQIKLFISLVAFFSVLFALLGGYYYVDVGKQLYQEMSARAKIQAEEIALIPSLRDEVEQKDIKAIHDFMQKIAAHSDASFIVIGDNKGLHLFHSVFADRVGKTLIGGDNEEVLQGKSTTTIRKGGLGISLRSKAPIFNDAGQVVGIVSVGYLTSYLDTITVSKVVNILLAAVLLLIALFIFSWFFTRSIKKQIFSLEPREIGLLVRQQKAMMESIYEGVIAIDDELRIEVINQAARKLLGLSQPARELRGQLISQVIDPVPFFSTQTMLAKDTHDEICRFNTLTVIASRVRIMLEDSLQGWVITFRDRNEIDSLSAQLSQVKRYVDNLRIMRHEQLNRMTTLSGLLHMGRYEEAIGYIQAQSEHAQELLDFISSRFSSPTLCGLLLGKAARAREKGVELSFDPACRLDRPFPSLAEEELISIIGNLLDNAIEATQRSPLPHAPVEVLIKLSEQELIIEVADQGVGIKPEIRDRIFERGITTKTRGDHGIGLYLIESYVTQAGGAIEIADNTPRGAIFSLFIPARRPAQQLEDTDYAT</sequence>
<evidence type="ECO:0000256" key="7">
    <source>
        <dbReference type="ARBA" id="ARBA00022692"/>
    </source>
</evidence>
<dbReference type="InterPro" id="IPR050980">
    <property type="entry name" value="2C_sensor_his_kinase"/>
</dbReference>
<evidence type="ECO:0000256" key="3">
    <source>
        <dbReference type="ARBA" id="ARBA00012438"/>
    </source>
</evidence>
<keyword evidence="12" id="KW-0902">Two-component regulatory system</keyword>
<comment type="catalytic activity">
    <reaction evidence="1">
        <text>ATP + protein L-histidine = ADP + protein N-phospho-L-histidine.</text>
        <dbReference type="EC" id="2.7.13.3"/>
    </reaction>
</comment>
<keyword evidence="13 14" id="KW-0472">Membrane</keyword>
<dbReference type="SUPFAM" id="SSF55785">
    <property type="entry name" value="PYP-like sensor domain (PAS domain)"/>
    <property type="match status" value="1"/>
</dbReference>
<dbReference type="Pfam" id="PF17203">
    <property type="entry name" value="sCache_3_2"/>
    <property type="match status" value="1"/>
</dbReference>
<dbReference type="EMBL" id="CP002886">
    <property type="protein sequence ID" value="AEW75200.1"/>
    <property type="molecule type" value="Genomic_DNA"/>
</dbReference>
<dbReference type="Gene3D" id="1.10.287.130">
    <property type="match status" value="1"/>
</dbReference>
<dbReference type="InterPro" id="IPR029151">
    <property type="entry name" value="Sensor-like_sf"/>
</dbReference>
<dbReference type="EC" id="2.7.13.3" evidence="3"/>
<feature type="domain" description="Histidine kinase" evidence="15">
    <location>
        <begin position="410"/>
        <end position="543"/>
    </location>
</feature>
<dbReference type="GO" id="GO:0005524">
    <property type="term" value="F:ATP binding"/>
    <property type="evidence" value="ECO:0007669"/>
    <property type="project" value="UniProtKB-KW"/>
</dbReference>
<dbReference type="CDD" id="cd00130">
    <property type="entry name" value="PAS"/>
    <property type="match status" value="1"/>
</dbReference>
<dbReference type="FunFam" id="3.30.450.20:FF:000018">
    <property type="entry name" value="Sensor histidine kinase DcuS"/>
    <property type="match status" value="1"/>
</dbReference>
<evidence type="ECO:0000259" key="15">
    <source>
        <dbReference type="PROSITE" id="PS50109"/>
    </source>
</evidence>
<evidence type="ECO:0000256" key="6">
    <source>
        <dbReference type="ARBA" id="ARBA00022679"/>
    </source>
</evidence>
<dbReference type="eggNOG" id="COG3290">
    <property type="taxonomic scope" value="Bacteria"/>
</dbReference>